<keyword evidence="3" id="KW-0804">Transcription</keyword>
<keyword evidence="6" id="KW-1185">Reference proteome</keyword>
<name>A0A8J3THD4_9ACTN</name>
<evidence type="ECO:0000259" key="4">
    <source>
        <dbReference type="PROSITE" id="PS01124"/>
    </source>
</evidence>
<reference evidence="5" key="1">
    <citation type="submission" date="2021-01" db="EMBL/GenBank/DDBJ databases">
        <title>Whole genome shotgun sequence of Planosporangium mesophilum NBRC 109066.</title>
        <authorList>
            <person name="Komaki H."/>
            <person name="Tamura T."/>
        </authorList>
    </citation>
    <scope>NUCLEOTIDE SEQUENCE</scope>
    <source>
        <strain evidence="5">NBRC 109066</strain>
    </source>
</reference>
<dbReference type="Gene3D" id="1.10.10.60">
    <property type="entry name" value="Homeodomain-like"/>
    <property type="match status" value="1"/>
</dbReference>
<dbReference type="EMBL" id="BOON01000047">
    <property type="protein sequence ID" value="GII25197.1"/>
    <property type="molecule type" value="Genomic_DNA"/>
</dbReference>
<evidence type="ECO:0000313" key="6">
    <source>
        <dbReference type="Proteomes" id="UP000599074"/>
    </source>
</evidence>
<gene>
    <name evidence="5" type="ORF">Pme01_47940</name>
</gene>
<dbReference type="InterPro" id="IPR029062">
    <property type="entry name" value="Class_I_gatase-like"/>
</dbReference>
<protein>
    <submittedName>
        <fullName evidence="5">AraC family transcriptional regulator</fullName>
    </submittedName>
</protein>
<dbReference type="GO" id="GO:0043565">
    <property type="term" value="F:sequence-specific DNA binding"/>
    <property type="evidence" value="ECO:0007669"/>
    <property type="project" value="InterPro"/>
</dbReference>
<dbReference type="Pfam" id="PF01965">
    <property type="entry name" value="DJ-1_PfpI"/>
    <property type="match status" value="1"/>
</dbReference>
<keyword evidence="1" id="KW-0805">Transcription regulation</keyword>
<accession>A0A8J3THD4</accession>
<evidence type="ECO:0000256" key="3">
    <source>
        <dbReference type="ARBA" id="ARBA00023163"/>
    </source>
</evidence>
<feature type="domain" description="HTH araC/xylS-type" evidence="4">
    <location>
        <begin position="214"/>
        <end position="312"/>
    </location>
</feature>
<dbReference type="PANTHER" id="PTHR43130">
    <property type="entry name" value="ARAC-FAMILY TRANSCRIPTIONAL REGULATOR"/>
    <property type="match status" value="1"/>
</dbReference>
<organism evidence="5 6">
    <name type="scientific">Planosporangium mesophilum</name>
    <dbReference type="NCBI Taxonomy" id="689768"/>
    <lineage>
        <taxon>Bacteria</taxon>
        <taxon>Bacillati</taxon>
        <taxon>Actinomycetota</taxon>
        <taxon>Actinomycetes</taxon>
        <taxon>Micromonosporales</taxon>
        <taxon>Micromonosporaceae</taxon>
        <taxon>Planosporangium</taxon>
    </lineage>
</organism>
<dbReference type="InterPro" id="IPR009057">
    <property type="entry name" value="Homeodomain-like_sf"/>
</dbReference>
<dbReference type="Gene3D" id="3.40.50.880">
    <property type="match status" value="1"/>
</dbReference>
<evidence type="ECO:0000256" key="2">
    <source>
        <dbReference type="ARBA" id="ARBA00023125"/>
    </source>
</evidence>
<dbReference type="InterPro" id="IPR052158">
    <property type="entry name" value="INH-QAR"/>
</dbReference>
<dbReference type="InterPro" id="IPR018060">
    <property type="entry name" value="HTH_AraC"/>
</dbReference>
<dbReference type="InterPro" id="IPR018062">
    <property type="entry name" value="HTH_AraC-typ_CS"/>
</dbReference>
<dbReference type="SMART" id="SM00342">
    <property type="entry name" value="HTH_ARAC"/>
    <property type="match status" value="1"/>
</dbReference>
<dbReference type="RefSeq" id="WP_168115245.1">
    <property type="nucleotide sequence ID" value="NZ_BOON01000047.1"/>
</dbReference>
<dbReference type="CDD" id="cd03137">
    <property type="entry name" value="GATase1_AraC_1"/>
    <property type="match status" value="1"/>
</dbReference>
<dbReference type="InterPro" id="IPR002818">
    <property type="entry name" value="DJ-1/PfpI"/>
</dbReference>
<comment type="caution">
    <text evidence="5">The sequence shown here is derived from an EMBL/GenBank/DDBJ whole genome shotgun (WGS) entry which is preliminary data.</text>
</comment>
<dbReference type="Proteomes" id="UP000599074">
    <property type="component" value="Unassembled WGS sequence"/>
</dbReference>
<dbReference type="SUPFAM" id="SSF46689">
    <property type="entry name" value="Homeodomain-like"/>
    <property type="match status" value="2"/>
</dbReference>
<sequence>MLKRVAVIVLDGVAPFELGVLCEVFGTDRVADGFPGYEFDTCSPGGRPVRTKSGWLLTPTADLAPVDRADLVAVPAYPVDSTTPPEVLDALRRAADRGAYVLSVCSGAFLLAEAGLLDGRRATTHWKHADDLARRYPTVSVDPNVLYVAEDNIVTSAGTAAGIDLCLHLVRREHGSAVATALARRMVVPPHRDGGQAQYVEAPLPRTADAPTLEPLLSWLVTTLDQEHTVESLAARAHMSERTFARRFRAETGTTPHEWLTGQRVLLARRLLEDTDLGVDAVAARSGFGTAAMLRHHFTKRVGATPQSYRTTFRDRAVA</sequence>
<proteinExistence type="predicted"/>
<keyword evidence="2" id="KW-0238">DNA-binding</keyword>
<evidence type="ECO:0000313" key="5">
    <source>
        <dbReference type="EMBL" id="GII25197.1"/>
    </source>
</evidence>
<dbReference type="PROSITE" id="PS01124">
    <property type="entry name" value="HTH_ARAC_FAMILY_2"/>
    <property type="match status" value="1"/>
</dbReference>
<dbReference type="SUPFAM" id="SSF52317">
    <property type="entry name" value="Class I glutamine amidotransferase-like"/>
    <property type="match status" value="1"/>
</dbReference>
<evidence type="ECO:0000256" key="1">
    <source>
        <dbReference type="ARBA" id="ARBA00023015"/>
    </source>
</evidence>
<dbReference type="GO" id="GO:0003700">
    <property type="term" value="F:DNA-binding transcription factor activity"/>
    <property type="evidence" value="ECO:0007669"/>
    <property type="project" value="InterPro"/>
</dbReference>
<dbReference type="Pfam" id="PF12833">
    <property type="entry name" value="HTH_18"/>
    <property type="match status" value="1"/>
</dbReference>
<dbReference type="AlphaFoldDB" id="A0A8J3THD4"/>
<dbReference type="PANTHER" id="PTHR43130:SF3">
    <property type="entry name" value="HTH-TYPE TRANSCRIPTIONAL REGULATOR RV1931C"/>
    <property type="match status" value="1"/>
</dbReference>
<dbReference type="PROSITE" id="PS00041">
    <property type="entry name" value="HTH_ARAC_FAMILY_1"/>
    <property type="match status" value="1"/>
</dbReference>